<dbReference type="STRING" id="565033.GACE_0414"/>
<dbReference type="Pfam" id="PF10335">
    <property type="entry name" value="DUF294_C"/>
    <property type="match status" value="1"/>
</dbReference>
<dbReference type="InterPro" id="IPR005105">
    <property type="entry name" value="GlnD_Uridyltrans_N"/>
</dbReference>
<feature type="domain" description="CBS" evidence="4">
    <location>
        <begin position="149"/>
        <end position="205"/>
    </location>
</feature>
<dbReference type="EMBL" id="CP009552">
    <property type="protein sequence ID" value="AIY89472.1"/>
    <property type="molecule type" value="Genomic_DNA"/>
</dbReference>
<dbReference type="Gene3D" id="2.60.120.10">
    <property type="entry name" value="Jelly Rolls"/>
    <property type="match status" value="1"/>
</dbReference>
<proteinExistence type="predicted"/>
<dbReference type="InterPro" id="IPR018490">
    <property type="entry name" value="cNMP-bd_dom_sf"/>
</dbReference>
<dbReference type="HOGENOM" id="CLU_027866_1_0_2"/>
<keyword evidence="1" id="KW-0677">Repeat</keyword>
<organism evidence="5 6">
    <name type="scientific">Geoglobus acetivorans</name>
    <dbReference type="NCBI Taxonomy" id="565033"/>
    <lineage>
        <taxon>Archaea</taxon>
        <taxon>Methanobacteriati</taxon>
        <taxon>Methanobacteriota</taxon>
        <taxon>Archaeoglobi</taxon>
        <taxon>Archaeoglobales</taxon>
        <taxon>Archaeoglobaceae</taxon>
        <taxon>Geoglobus</taxon>
    </lineage>
</organism>
<dbReference type="SUPFAM" id="SSF51206">
    <property type="entry name" value="cAMP-binding domain-like"/>
    <property type="match status" value="1"/>
</dbReference>
<dbReference type="CDD" id="cd05401">
    <property type="entry name" value="NT_GlnE_GlnD_like"/>
    <property type="match status" value="1"/>
</dbReference>
<dbReference type="InterPro" id="IPR000644">
    <property type="entry name" value="CBS_dom"/>
</dbReference>
<accession>A0A0A7GEW1</accession>
<dbReference type="Pfam" id="PF00571">
    <property type="entry name" value="CBS"/>
    <property type="match status" value="2"/>
</dbReference>
<dbReference type="InterPro" id="IPR018821">
    <property type="entry name" value="DUF294_put_nucleoTrafse_sb-bd"/>
</dbReference>
<dbReference type="Proteomes" id="UP000030624">
    <property type="component" value="Chromosome"/>
</dbReference>
<dbReference type="InterPro" id="IPR051462">
    <property type="entry name" value="CBS_domain-containing"/>
</dbReference>
<dbReference type="AlphaFoldDB" id="A0A0A7GEW1"/>
<evidence type="ECO:0000259" key="3">
    <source>
        <dbReference type="PROSITE" id="PS50042"/>
    </source>
</evidence>
<dbReference type="PROSITE" id="PS50042">
    <property type="entry name" value="CNMP_BINDING_3"/>
    <property type="match status" value="1"/>
</dbReference>
<evidence type="ECO:0000256" key="1">
    <source>
        <dbReference type="ARBA" id="ARBA00022737"/>
    </source>
</evidence>
<evidence type="ECO:0000256" key="2">
    <source>
        <dbReference type="PROSITE-ProRule" id="PRU00703"/>
    </source>
</evidence>
<dbReference type="GeneID" id="24797018"/>
<dbReference type="eggNOG" id="arCOG00631">
    <property type="taxonomic scope" value="Archaea"/>
</dbReference>
<evidence type="ECO:0000313" key="6">
    <source>
        <dbReference type="Proteomes" id="UP000030624"/>
    </source>
</evidence>
<evidence type="ECO:0000259" key="4">
    <source>
        <dbReference type="PROSITE" id="PS51371"/>
    </source>
</evidence>
<sequence length="583" mass="67166">MIPPKELLKKTPPFSYLTEDEIDEIINSMEINAFEEGETIIPKNTVPGQIFYIYTGRVLIKNDHEEILSSGELFPISTIMSENDYFDADAVAIEDTVCYIFEKQLIKKVAFKNSRFKKFFEVFREKKFSELAFDKAIEEVFLKPVSVLISRPPVTCYPSYSVKDAAEVMLKNRVGSVVVTGGGKLSGIFTDTDLKRAVSQKDIDAPVSDYMTQNLITSEIEDPVFEAYVKMMENGITHLVITRNGNLEGVISIKDILSIFEPFAKIVRLYAEMRRAKDFAEMKEIFGEVKREIKVLALRGLSFKDLSRMISSIYDWTYVKVLVELSEEFSLKKSFSWINMGSSGRREQIIATDQDNAVITENGLPEDFLEDVNDALDYIGIPKCRAGYMAVKWHYTIDEWKKMFSEWFSNTTPKNLRLLTVFLDMRHMFGDKKLYDELFDHILEIKNKQTMRFLALDAVALEPPIGFFGIKDLEKGIDLKKHAIYPIVNAVRVFAIDNNIQEPNTLARISHLIDVFGESRAEELKESFEYIQNLRLKHQIKSGDNVIKYDELEKLDVAILRESLKIIKNFQKFVKSYYGVDRI</sequence>
<feature type="domain" description="Cyclic nucleotide-binding" evidence="3">
    <location>
        <begin position="13"/>
        <end position="118"/>
    </location>
</feature>
<gene>
    <name evidence="5" type="ORF">GACE_0414</name>
</gene>
<feature type="domain" description="CBS" evidence="4">
    <location>
        <begin position="211"/>
        <end position="269"/>
    </location>
</feature>
<dbReference type="Pfam" id="PF03445">
    <property type="entry name" value="DUF294"/>
    <property type="match status" value="1"/>
</dbReference>
<dbReference type="RefSeq" id="WP_048090774.1">
    <property type="nucleotide sequence ID" value="NZ_CP009552.1"/>
</dbReference>
<dbReference type="PANTHER" id="PTHR48108">
    <property type="entry name" value="CBS DOMAIN-CONTAINING PROTEIN CBSX2, CHLOROPLASTIC"/>
    <property type="match status" value="1"/>
</dbReference>
<dbReference type="SUPFAM" id="SSF54631">
    <property type="entry name" value="CBS-domain pair"/>
    <property type="match status" value="1"/>
</dbReference>
<keyword evidence="2" id="KW-0129">CBS domain</keyword>
<reference evidence="5 6" key="1">
    <citation type="journal article" date="2015" name="Appl. Environ. Microbiol.">
        <title>The Geoglobus acetivorans genome: Fe(III) reduction, acetate utilization, autotrophic growth, and degradation of aromatic compounds in a hyperthermophilic archaeon.</title>
        <authorList>
            <person name="Mardanov A.V."/>
            <person name="Slododkina G.B."/>
            <person name="Slobodkin A.I."/>
            <person name="Beletsky A.V."/>
            <person name="Gavrilov S.N."/>
            <person name="Kublanov I.V."/>
            <person name="Bonch-Osmolovskaya E.A."/>
            <person name="Skryabin K.G."/>
            <person name="Ravin N.V."/>
        </authorList>
    </citation>
    <scope>NUCLEOTIDE SEQUENCE [LARGE SCALE GENOMIC DNA]</scope>
    <source>
        <strain evidence="5 6">SBH6</strain>
    </source>
</reference>
<dbReference type="Pfam" id="PF00027">
    <property type="entry name" value="cNMP_binding"/>
    <property type="match status" value="1"/>
</dbReference>
<dbReference type="PANTHER" id="PTHR48108:SF26">
    <property type="entry name" value="CBS DOMAIN-CONTAINING PROTEIN DDB_G0289609"/>
    <property type="match status" value="1"/>
</dbReference>
<name>A0A0A7GEW1_GEOAI</name>
<dbReference type="InterPro" id="IPR046342">
    <property type="entry name" value="CBS_dom_sf"/>
</dbReference>
<dbReference type="Gene3D" id="3.10.580.10">
    <property type="entry name" value="CBS-domain"/>
    <property type="match status" value="1"/>
</dbReference>
<protein>
    <submittedName>
        <fullName evidence="5">Putative signal-transduction protein containing cAMP-binding and CBS domains</fullName>
    </submittedName>
</protein>
<dbReference type="CDD" id="cd00038">
    <property type="entry name" value="CAP_ED"/>
    <property type="match status" value="1"/>
</dbReference>
<evidence type="ECO:0000313" key="5">
    <source>
        <dbReference type="EMBL" id="AIY89472.1"/>
    </source>
</evidence>
<dbReference type="PROSITE" id="PS51371">
    <property type="entry name" value="CBS"/>
    <property type="match status" value="2"/>
</dbReference>
<dbReference type="InterPro" id="IPR014710">
    <property type="entry name" value="RmlC-like_jellyroll"/>
</dbReference>
<dbReference type="InterPro" id="IPR000595">
    <property type="entry name" value="cNMP-bd_dom"/>
</dbReference>
<dbReference type="KEGG" id="gac:GACE_0414"/>
<dbReference type="GO" id="GO:0008773">
    <property type="term" value="F:[protein-PII] uridylyltransferase activity"/>
    <property type="evidence" value="ECO:0007669"/>
    <property type="project" value="InterPro"/>
</dbReference>
<dbReference type="SMART" id="SM00116">
    <property type="entry name" value="CBS"/>
    <property type="match status" value="2"/>
</dbReference>